<dbReference type="Proteomes" id="UP000410984">
    <property type="component" value="Unassembled WGS sequence"/>
</dbReference>
<dbReference type="InterPro" id="IPR027417">
    <property type="entry name" value="P-loop_NTPase"/>
</dbReference>
<keyword evidence="3" id="KW-0227">DNA damage</keyword>
<feature type="compositionally biased region" description="Gly residues" evidence="15">
    <location>
        <begin position="940"/>
        <end position="954"/>
    </location>
</feature>
<evidence type="ECO:0000256" key="13">
    <source>
        <dbReference type="ARBA" id="ARBA00048988"/>
    </source>
</evidence>
<dbReference type="EMBL" id="CABFPH010000025">
    <property type="protein sequence ID" value="VUD71616.1"/>
    <property type="molecule type" value="Genomic_DNA"/>
</dbReference>
<dbReference type="SUPFAM" id="SSF52540">
    <property type="entry name" value="P-loop containing nucleoside triphosphate hydrolases"/>
    <property type="match status" value="1"/>
</dbReference>
<dbReference type="GO" id="GO:0000725">
    <property type="term" value="P:recombinational repair"/>
    <property type="evidence" value="ECO:0007669"/>
    <property type="project" value="TreeGrafter"/>
</dbReference>
<dbReference type="Gene3D" id="3.40.50.300">
    <property type="entry name" value="P-loop containing nucleotide triphosphate hydrolases"/>
    <property type="match status" value="4"/>
</dbReference>
<proteinExistence type="predicted"/>
<evidence type="ECO:0000256" key="3">
    <source>
        <dbReference type="ARBA" id="ARBA00022763"/>
    </source>
</evidence>
<comment type="catalytic activity">
    <reaction evidence="11">
        <text>Couples ATP hydrolysis with the unwinding of duplex DNA by translocating in the 3'-5' direction.</text>
        <dbReference type="EC" id="5.6.2.4"/>
    </reaction>
</comment>
<evidence type="ECO:0000259" key="17">
    <source>
        <dbReference type="PROSITE" id="PS51217"/>
    </source>
</evidence>
<feature type="binding site" evidence="14">
    <location>
        <begin position="29"/>
        <end position="36"/>
    </location>
    <ligand>
        <name>ATP</name>
        <dbReference type="ChEBI" id="CHEBI:30616"/>
    </ligand>
</feature>
<evidence type="ECO:0000256" key="7">
    <source>
        <dbReference type="ARBA" id="ARBA00022840"/>
    </source>
</evidence>
<evidence type="ECO:0000256" key="8">
    <source>
        <dbReference type="ARBA" id="ARBA00023125"/>
    </source>
</evidence>
<evidence type="ECO:0000313" key="18">
    <source>
        <dbReference type="EMBL" id="VUD71616.1"/>
    </source>
</evidence>
<dbReference type="InterPro" id="IPR000212">
    <property type="entry name" value="DNA_helicase_UvrD/REP"/>
</dbReference>
<evidence type="ECO:0000256" key="6">
    <source>
        <dbReference type="ARBA" id="ARBA00022839"/>
    </source>
</evidence>
<feature type="domain" description="UvrD-like helicase ATP-binding" evidence="16">
    <location>
        <begin position="8"/>
        <end position="474"/>
    </location>
</feature>
<evidence type="ECO:0000256" key="9">
    <source>
        <dbReference type="ARBA" id="ARBA00023204"/>
    </source>
</evidence>
<keyword evidence="9" id="KW-0234">DNA repair</keyword>
<dbReference type="Pfam" id="PF00580">
    <property type="entry name" value="UvrD-helicase"/>
    <property type="match status" value="1"/>
</dbReference>
<keyword evidence="10" id="KW-0413">Isomerase</keyword>
<evidence type="ECO:0000256" key="12">
    <source>
        <dbReference type="ARBA" id="ARBA00034808"/>
    </source>
</evidence>
<dbReference type="InterPro" id="IPR014017">
    <property type="entry name" value="DNA_helicase_UvrD-like_C"/>
</dbReference>
<dbReference type="Gene3D" id="3.90.320.10">
    <property type="match status" value="1"/>
</dbReference>
<keyword evidence="5 14" id="KW-0347">Helicase</keyword>
<dbReference type="EC" id="5.6.2.4" evidence="12"/>
<dbReference type="GO" id="GO:0016887">
    <property type="term" value="F:ATP hydrolysis activity"/>
    <property type="evidence" value="ECO:0007669"/>
    <property type="project" value="RHEA"/>
</dbReference>
<evidence type="ECO:0000256" key="4">
    <source>
        <dbReference type="ARBA" id="ARBA00022801"/>
    </source>
</evidence>
<reference evidence="18 19" key="1">
    <citation type="submission" date="2019-06" db="EMBL/GenBank/DDBJ databases">
        <authorList>
            <person name="Rodrigo-Torres L."/>
            <person name="Arahal R. D."/>
            <person name="Lucena T."/>
        </authorList>
    </citation>
    <scope>NUCLEOTIDE SEQUENCE [LARGE SCALE GENOMIC DNA]</scope>
    <source>
        <strain evidence="18 19">SB0023/3</strain>
    </source>
</reference>
<evidence type="ECO:0000313" key="19">
    <source>
        <dbReference type="Proteomes" id="UP000410984"/>
    </source>
</evidence>
<comment type="catalytic activity">
    <reaction evidence="13">
        <text>ATP + H2O = ADP + phosphate + H(+)</text>
        <dbReference type="Rhea" id="RHEA:13065"/>
        <dbReference type="ChEBI" id="CHEBI:15377"/>
        <dbReference type="ChEBI" id="CHEBI:15378"/>
        <dbReference type="ChEBI" id="CHEBI:30616"/>
        <dbReference type="ChEBI" id="CHEBI:43474"/>
        <dbReference type="ChEBI" id="CHEBI:456216"/>
        <dbReference type="EC" id="5.6.2.4"/>
    </reaction>
</comment>
<keyword evidence="19" id="KW-1185">Reference proteome</keyword>
<dbReference type="PROSITE" id="PS51217">
    <property type="entry name" value="UVRD_HELICASE_CTER"/>
    <property type="match status" value="1"/>
</dbReference>
<dbReference type="GO" id="GO:0004527">
    <property type="term" value="F:exonuclease activity"/>
    <property type="evidence" value="ECO:0007669"/>
    <property type="project" value="UniProtKB-KW"/>
</dbReference>
<evidence type="ECO:0000259" key="16">
    <source>
        <dbReference type="PROSITE" id="PS51198"/>
    </source>
</evidence>
<dbReference type="Pfam" id="PF13361">
    <property type="entry name" value="UvrD_C"/>
    <property type="match status" value="2"/>
</dbReference>
<evidence type="ECO:0000256" key="11">
    <source>
        <dbReference type="ARBA" id="ARBA00034617"/>
    </source>
</evidence>
<dbReference type="PANTHER" id="PTHR11070">
    <property type="entry name" value="UVRD / RECB / PCRA DNA HELICASE FAMILY MEMBER"/>
    <property type="match status" value="1"/>
</dbReference>
<dbReference type="PANTHER" id="PTHR11070:SF23">
    <property type="entry name" value="RECBCD ENZYME SUBUNIT RECB"/>
    <property type="match status" value="1"/>
</dbReference>
<accession>A0A509EBE0</accession>
<evidence type="ECO:0000256" key="15">
    <source>
        <dbReference type="SAM" id="MobiDB-lite"/>
    </source>
</evidence>
<keyword evidence="8" id="KW-0238">DNA-binding</keyword>
<dbReference type="GO" id="GO:0043138">
    <property type="term" value="F:3'-5' DNA helicase activity"/>
    <property type="evidence" value="ECO:0007669"/>
    <property type="project" value="UniProtKB-EC"/>
</dbReference>
<keyword evidence="1" id="KW-0540">Nuclease</keyword>
<gene>
    <name evidence="18" type="primary">addA_1</name>
    <name evidence="18" type="ORF">MET9862_02199</name>
</gene>
<organism evidence="18 19">
    <name type="scientific">Methylobacterium symbioticum</name>
    <dbReference type="NCBI Taxonomy" id="2584084"/>
    <lineage>
        <taxon>Bacteria</taxon>
        <taxon>Pseudomonadati</taxon>
        <taxon>Pseudomonadota</taxon>
        <taxon>Alphaproteobacteria</taxon>
        <taxon>Hyphomicrobiales</taxon>
        <taxon>Methylobacteriaceae</taxon>
        <taxon>Methylobacterium</taxon>
    </lineage>
</organism>
<dbReference type="OrthoDB" id="9810135at2"/>
<evidence type="ECO:0000256" key="2">
    <source>
        <dbReference type="ARBA" id="ARBA00022741"/>
    </source>
</evidence>
<protein>
    <recommendedName>
        <fullName evidence="12">DNA 3'-5' helicase</fullName>
        <ecNumber evidence="12">5.6.2.4</ecNumber>
    </recommendedName>
</protein>
<dbReference type="PROSITE" id="PS51198">
    <property type="entry name" value="UVRD_HELICASE_ATP_BIND"/>
    <property type="match status" value="1"/>
</dbReference>
<dbReference type="GO" id="GO:0009338">
    <property type="term" value="C:exodeoxyribonuclease V complex"/>
    <property type="evidence" value="ECO:0007669"/>
    <property type="project" value="TreeGrafter"/>
</dbReference>
<keyword evidence="7 14" id="KW-0067">ATP-binding</keyword>
<dbReference type="RefSeq" id="WP_066918778.1">
    <property type="nucleotide sequence ID" value="NZ_CABFPH010000025.1"/>
</dbReference>
<evidence type="ECO:0000256" key="1">
    <source>
        <dbReference type="ARBA" id="ARBA00022722"/>
    </source>
</evidence>
<evidence type="ECO:0000256" key="14">
    <source>
        <dbReference type="PROSITE-ProRule" id="PRU00560"/>
    </source>
</evidence>
<name>A0A509EBE0_9HYPH</name>
<feature type="region of interest" description="Disordered" evidence="15">
    <location>
        <begin position="925"/>
        <end position="958"/>
    </location>
</feature>
<dbReference type="GO" id="GO:0005524">
    <property type="term" value="F:ATP binding"/>
    <property type="evidence" value="ECO:0007669"/>
    <property type="project" value="UniProtKB-UniRule"/>
</dbReference>
<dbReference type="GO" id="GO:0005829">
    <property type="term" value="C:cytosol"/>
    <property type="evidence" value="ECO:0007669"/>
    <property type="project" value="TreeGrafter"/>
</dbReference>
<dbReference type="GO" id="GO:0003677">
    <property type="term" value="F:DNA binding"/>
    <property type="evidence" value="ECO:0007669"/>
    <property type="project" value="UniProtKB-KW"/>
</dbReference>
<sequence>MTAHDRGLADAAQRALAMTAHDRSLLVEAGAGSGKTALMAGRIAMMLAAGVAPGSIAAVTFTELAASELLERVGEVVGRLVEGQVPEELRVVLPNGLSPDQRARLVEAGEHLDALACTTIHGFCQRLVKPYPVEADIDPGARVADEAEADGIFQDLRDGWLRECLSGGGGLVAEMVLADPDAALAAIDRVAGCLREGRAVGTAPAEPLPDLVRAFGASVQAFADFQRSCGVSEGETAANVRAFQAMAARLPDTGVADADLVAILTAAAEASLCKADGDFAKYRGGKGKWAGAAKLVGLPKTEADRLQASAERLHVACCEAWRRLKANAASELLARLVGTVRTVLDRYQARKRDGALLDFDDLIAAAATLLRAHETVRQALGRRYRHVLVDEFQDTDPIQTEILWRLCGELPDGAADAWTERVLRPGALFLVGDPKQAIYRFRGADVSTYVRARDRILARSPDDVLAISTNFRSCRSILAYVDERFGDILNGVGQPGFAALDAFHPDHDRGPCIAALDVPAGADGAKRTAEALRDAEAEAVADLCARLIGHQLVTCKRAGTRTLRAGDIALLAPSGSDLWRYEEALEARGIPVSTQAGKGFFRRQEVHDLIALTRVLADPRDTLALGALLRGPAVGLTDEELLDLVDGLPRDPERPESVPRLRLHVDVAHVNHPVARPVLERLQALAKRALGTTPHDILSQAVDALMLRPVVQQRHDGHAERALANIDLFLEMSRPFAVRGLRAFAGAMRAAWEGRTRTVEGRPDAQEAAVSLLTMHASKGLEWPVVIPINTTTRTKAVSGALVDRASNCLYCPVFGVRPAGYDEALEAEKREVGNERVRLWYVAATRARETLVLTRFAEPGASTSWSAVVDLGLADLPSIDVERLPVGTPAVAPEFANGQTREIFAAEAAAVARQRRLRWIVPSRGDAAGPETSGAPGLVEGGTDGGRGPGGRPTGSRERGILIHKLLEEILTGEASEGDDLGRRAGLLARQLGLGTGDAAGAEVDLAEVAASVTRALGLPEIAGIRERLQAELPVFGFESLADEDQATAGVVDAIACDAVGKPDIVVDWKSDVDPAEAVLADYRRQVARYLLATGARLGLIVFVTSGRVVPVTRAAMADVGAG</sequence>
<dbReference type="AlphaFoldDB" id="A0A509EBE0"/>
<feature type="domain" description="UvrD-like helicase C-terminal" evidence="17">
    <location>
        <begin position="493"/>
        <end position="780"/>
    </location>
</feature>
<keyword evidence="4 14" id="KW-0378">Hydrolase</keyword>
<keyword evidence="2 14" id="KW-0547">Nucleotide-binding</keyword>
<dbReference type="InterPro" id="IPR014016">
    <property type="entry name" value="UvrD-like_ATP-bd"/>
</dbReference>
<evidence type="ECO:0000256" key="5">
    <source>
        <dbReference type="ARBA" id="ARBA00022806"/>
    </source>
</evidence>
<dbReference type="InterPro" id="IPR011604">
    <property type="entry name" value="PDDEXK-like_dom_sf"/>
</dbReference>
<evidence type="ECO:0000256" key="10">
    <source>
        <dbReference type="ARBA" id="ARBA00023235"/>
    </source>
</evidence>
<keyword evidence="6" id="KW-0269">Exonuclease</keyword>